<accession>A0ABU1DKL7</accession>
<organism evidence="1 2">
    <name type="scientific">Chelatococcus sambhunathii</name>
    <dbReference type="NCBI Taxonomy" id="363953"/>
    <lineage>
        <taxon>Bacteria</taxon>
        <taxon>Pseudomonadati</taxon>
        <taxon>Pseudomonadota</taxon>
        <taxon>Alphaproteobacteria</taxon>
        <taxon>Hyphomicrobiales</taxon>
        <taxon>Chelatococcaceae</taxon>
        <taxon>Chelatococcus</taxon>
    </lineage>
</organism>
<proteinExistence type="predicted"/>
<reference evidence="1" key="1">
    <citation type="submission" date="2020-10" db="EMBL/GenBank/DDBJ databases">
        <authorList>
            <person name="Abbas A."/>
            <person name="Razzaq R."/>
            <person name="Waqas M."/>
            <person name="Abbas N."/>
            <person name="Nielsen T.K."/>
            <person name="Hansen L.H."/>
            <person name="Hussain S."/>
            <person name="Shahid M."/>
        </authorList>
    </citation>
    <scope>NUCLEOTIDE SEQUENCE</scope>
    <source>
        <strain evidence="1">S14</strain>
    </source>
</reference>
<dbReference type="Pfam" id="PF19495">
    <property type="entry name" value="DUF6030"/>
    <property type="match status" value="1"/>
</dbReference>
<name>A0ABU1DKL7_9HYPH</name>
<evidence type="ECO:0000313" key="2">
    <source>
        <dbReference type="Proteomes" id="UP001181622"/>
    </source>
</evidence>
<comment type="caution">
    <text evidence="1">The sequence shown here is derived from an EMBL/GenBank/DDBJ whole genome shotgun (WGS) entry which is preliminary data.</text>
</comment>
<dbReference type="Proteomes" id="UP001181622">
    <property type="component" value="Unassembled WGS sequence"/>
</dbReference>
<gene>
    <name evidence="1" type="ORF">IHQ68_18700</name>
</gene>
<dbReference type="InterPro" id="IPR046071">
    <property type="entry name" value="DUF6030"/>
</dbReference>
<sequence>MPSARLISALLAGVLLSSGVAAVVVLRPPWAYPPAPAPKAAPKPPVDPLGGLPRELVVLLTHGAPDAPSPFIRFTPMRPEPFCKGLSAAGLKSPQFQKHQPPMRGWNCVTDLIKPIDGDDAKVSSLFVSMRGLESDRLDNIRIKLNLIDPLTVEPAKTVARDLLFQICRSLGWDPPQAMLDALETLKEGRIYERGVSFDLRKEFGDAPRYNLIIIFPRTLGTGGEDRFVTDVRRQPVSR</sequence>
<dbReference type="EMBL" id="JADBEO010000063">
    <property type="protein sequence ID" value="MDR4308655.1"/>
    <property type="molecule type" value="Genomic_DNA"/>
</dbReference>
<dbReference type="RefSeq" id="WP_309394591.1">
    <property type="nucleotide sequence ID" value="NZ_JADBEO010000063.1"/>
</dbReference>
<protein>
    <submittedName>
        <fullName evidence="1">Uncharacterized protein</fullName>
    </submittedName>
</protein>
<evidence type="ECO:0000313" key="1">
    <source>
        <dbReference type="EMBL" id="MDR4308655.1"/>
    </source>
</evidence>
<keyword evidence="2" id="KW-1185">Reference proteome</keyword>